<organism evidence="1 2">
    <name type="scientific">Macaca fascicularis</name>
    <name type="common">Crab-eating macaque</name>
    <name type="synonym">Cynomolgus monkey</name>
    <dbReference type="NCBI Taxonomy" id="9541"/>
    <lineage>
        <taxon>Eukaryota</taxon>
        <taxon>Metazoa</taxon>
        <taxon>Chordata</taxon>
        <taxon>Craniata</taxon>
        <taxon>Vertebrata</taxon>
        <taxon>Euteleostomi</taxon>
        <taxon>Mammalia</taxon>
        <taxon>Eutheria</taxon>
        <taxon>Euarchontoglires</taxon>
        <taxon>Primates</taxon>
        <taxon>Haplorrhini</taxon>
        <taxon>Catarrhini</taxon>
        <taxon>Cercopithecidae</taxon>
        <taxon>Cercopithecinae</taxon>
        <taxon>Macaca</taxon>
    </lineage>
</organism>
<evidence type="ECO:0000313" key="1">
    <source>
        <dbReference type="Ensembl" id="ENSMFAP00000054426.1"/>
    </source>
</evidence>
<dbReference type="AlphaFoldDB" id="A0A7N9CQC8"/>
<dbReference type="GeneTree" id="ENSGT00960000190647"/>
<reference evidence="1 2" key="1">
    <citation type="submission" date="2013-03" db="EMBL/GenBank/DDBJ databases">
        <authorList>
            <person name="Warren W."/>
            <person name="Wilson R.K."/>
        </authorList>
    </citation>
    <scope>NUCLEOTIDE SEQUENCE</scope>
</reference>
<sequence length="162" mass="17808">MTRNMVRPVNWMSMSPLLHFFSHNVSALVRGNAVWNTMMVDKAFCEFMDGSIGRSIACRIGKPISGVSVYSSEDKPLPLDAISRAQCWSVVANWALSNGHSQVSLGEWKSMLLSSYVTSISATTATLFLGPLGDDRGGWGERLSGVHRTGHPIYLIIKIFLC</sequence>
<reference evidence="1" key="2">
    <citation type="submission" date="2025-08" db="UniProtKB">
        <authorList>
            <consortium name="Ensembl"/>
        </authorList>
    </citation>
    <scope>IDENTIFICATION</scope>
</reference>
<evidence type="ECO:0000313" key="2">
    <source>
        <dbReference type="Proteomes" id="UP000233100"/>
    </source>
</evidence>
<reference evidence="1" key="3">
    <citation type="submission" date="2025-09" db="UniProtKB">
        <authorList>
            <consortium name="Ensembl"/>
        </authorList>
    </citation>
    <scope>IDENTIFICATION</scope>
</reference>
<dbReference type="Ensembl" id="ENSMFAT00000093428.1">
    <property type="protein sequence ID" value="ENSMFAP00000054426.1"/>
    <property type="gene ID" value="ENSMFAG00000054886.1"/>
</dbReference>
<proteinExistence type="predicted"/>
<dbReference type="Proteomes" id="UP000233100">
    <property type="component" value="Chromosome 4"/>
</dbReference>
<accession>A0A7N9CQC8</accession>
<name>A0A7N9CQC8_MACFA</name>
<keyword evidence="2" id="KW-1185">Reference proteome</keyword>
<protein>
    <submittedName>
        <fullName evidence="1">Uncharacterized protein</fullName>
    </submittedName>
</protein>